<comment type="similarity">
    <text evidence="1">Belongs to the ATP-dependent AMP-binding enzyme family.</text>
</comment>
<sequence>MISDLVELVRDRRSNAAMLVELRGGRERRLSFADLDWRSDVLARGLASFGDLRGTTVPIALQSPLDFATAFFGVAKAGAVPVPAPSHAAVHPGHRRRLEQIIDASVDGVALVDPSVFAVFSGHARIRFATFPALEEKTAEKYAGAWPAVSDVAYYQYSSGSLGAPHPIVLSQDNVLAQLAQAAEAFNETSSSVSVNWVPLFHDMGLVTSLLRPLWSGYTSVILDPFEFVRDPTVWPRELTRWRATHTSAPDFGFALCAAKTQSLEGLDLSALAVARSAGEMVRPSTLESFSERFHAVGFRSSSFAPSFGLAEATLTATTTAVADEPRVVAFSAAELRHDRAIPARDGVEQVRLVSSGAPLRGTRVEIVDSSGHVLRAGKIGEIRITGRQVAGGVVDTGDIGFILKGELFPLGRARERFQIAGVNFYSGEIERAITDAVPQLRPGRAAVFVAFAEVTGSKLVVQCERRADAELEAPAEDTVRRRIRSLLAEQFGLRVHVIDVVPPRTLPVTTSGKLRRGECRRRFELSRATQGDPDR</sequence>
<dbReference type="PANTHER" id="PTHR22754:SF32">
    <property type="entry name" value="DISCO-INTERACTING PROTEIN 2"/>
    <property type="match status" value="1"/>
</dbReference>
<evidence type="ECO:0000313" key="3">
    <source>
        <dbReference type="EMBL" id="XBX79942.1"/>
    </source>
</evidence>
<proteinExistence type="inferred from homology"/>
<dbReference type="InterPro" id="IPR042099">
    <property type="entry name" value="ANL_N_sf"/>
</dbReference>
<gene>
    <name evidence="3" type="ORF">ABS642_07625</name>
</gene>
<evidence type="ECO:0000256" key="1">
    <source>
        <dbReference type="ARBA" id="ARBA00006432"/>
    </source>
</evidence>
<protein>
    <submittedName>
        <fullName evidence="3">AMP-binding protein</fullName>
    </submittedName>
</protein>
<dbReference type="PANTHER" id="PTHR22754">
    <property type="entry name" value="DISCO-INTERACTING PROTEIN 2 DIP2 -RELATED"/>
    <property type="match status" value="1"/>
</dbReference>
<dbReference type="RefSeq" id="WP_350352850.1">
    <property type="nucleotide sequence ID" value="NZ_CP158357.1"/>
</dbReference>
<feature type="domain" description="AMP-dependent synthetase/ligase" evidence="2">
    <location>
        <begin position="15"/>
        <end position="393"/>
    </location>
</feature>
<dbReference type="Gene3D" id="3.40.50.12780">
    <property type="entry name" value="N-terminal domain of ligase-like"/>
    <property type="match status" value="1"/>
</dbReference>
<reference evidence="3" key="1">
    <citation type="submission" date="2024-06" db="EMBL/GenBank/DDBJ databases">
        <title>Draft genome sequence of Microbacterium sp. strain A8/3-1, isolated from Oxytropis tragacanthoides Fisch. ex DC. Root nodules in the Altai region of Russia.</title>
        <authorList>
            <person name="Sazanova A."/>
            <person name="Guro P."/>
            <person name="Kuznetsova I."/>
            <person name="Belimov A."/>
            <person name="Safronova V."/>
        </authorList>
    </citation>
    <scope>NUCLEOTIDE SEQUENCE</scope>
    <source>
        <strain evidence="3">A8/3-1</strain>
    </source>
</reference>
<name>A0AAU7W1D0_9MICO</name>
<dbReference type="Pfam" id="PF00501">
    <property type="entry name" value="AMP-binding"/>
    <property type="match status" value="1"/>
</dbReference>
<dbReference type="AlphaFoldDB" id="A0AAU7W1D0"/>
<dbReference type="InterPro" id="IPR045851">
    <property type="entry name" value="AMP-bd_C_sf"/>
</dbReference>
<evidence type="ECO:0000259" key="2">
    <source>
        <dbReference type="Pfam" id="PF00501"/>
    </source>
</evidence>
<accession>A0AAU7W1D0</accession>
<dbReference type="GO" id="GO:0006633">
    <property type="term" value="P:fatty acid biosynthetic process"/>
    <property type="evidence" value="ECO:0007669"/>
    <property type="project" value="TreeGrafter"/>
</dbReference>
<dbReference type="EMBL" id="CP158357">
    <property type="protein sequence ID" value="XBX79942.1"/>
    <property type="molecule type" value="Genomic_DNA"/>
</dbReference>
<dbReference type="GO" id="GO:0070566">
    <property type="term" value="F:adenylyltransferase activity"/>
    <property type="evidence" value="ECO:0007669"/>
    <property type="project" value="TreeGrafter"/>
</dbReference>
<dbReference type="SUPFAM" id="SSF56801">
    <property type="entry name" value="Acetyl-CoA synthetase-like"/>
    <property type="match status" value="1"/>
</dbReference>
<dbReference type="GO" id="GO:0005886">
    <property type="term" value="C:plasma membrane"/>
    <property type="evidence" value="ECO:0007669"/>
    <property type="project" value="TreeGrafter"/>
</dbReference>
<dbReference type="InterPro" id="IPR000873">
    <property type="entry name" value="AMP-dep_synth/lig_dom"/>
</dbReference>
<organism evidence="3">
    <name type="scientific">Microbacterium sp. A8/3-1</name>
    <dbReference type="NCBI Taxonomy" id="3160749"/>
    <lineage>
        <taxon>Bacteria</taxon>
        <taxon>Bacillati</taxon>
        <taxon>Actinomycetota</taxon>
        <taxon>Actinomycetes</taxon>
        <taxon>Micrococcales</taxon>
        <taxon>Microbacteriaceae</taxon>
        <taxon>Microbacterium</taxon>
    </lineage>
</organism>
<dbReference type="Gene3D" id="3.30.300.30">
    <property type="match status" value="1"/>
</dbReference>